<name>A0A177NC06_9GAMM</name>
<comment type="caution">
    <text evidence="1">The sequence shown here is derived from an EMBL/GenBank/DDBJ whole genome shotgun (WGS) entry which is preliminary data.</text>
</comment>
<protein>
    <recommendedName>
        <fullName evidence="3">Bacteriocin</fullName>
    </recommendedName>
</protein>
<evidence type="ECO:0000313" key="2">
    <source>
        <dbReference type="Proteomes" id="UP000077628"/>
    </source>
</evidence>
<proteinExistence type="predicted"/>
<dbReference type="EMBL" id="LUUK01000196">
    <property type="protein sequence ID" value="OAI14973.1"/>
    <property type="molecule type" value="Genomic_DNA"/>
</dbReference>
<evidence type="ECO:0008006" key="3">
    <source>
        <dbReference type="Google" id="ProtNLM"/>
    </source>
</evidence>
<evidence type="ECO:0000313" key="1">
    <source>
        <dbReference type="EMBL" id="OAI14973.1"/>
    </source>
</evidence>
<dbReference type="OrthoDB" id="5571767at2"/>
<dbReference type="RefSeq" id="WP_064030865.1">
    <property type="nucleotide sequence ID" value="NZ_LUUK01000196.1"/>
</dbReference>
<reference evidence="2" key="1">
    <citation type="submission" date="2016-03" db="EMBL/GenBank/DDBJ databases">
        <authorList>
            <person name="Heylen K."/>
            <person name="De Vos P."/>
            <person name="Vekeman B."/>
        </authorList>
    </citation>
    <scope>NUCLEOTIDE SEQUENCE [LARGE SCALE GENOMIC DNA]</scope>
    <source>
        <strain evidence="2">R-45383</strain>
    </source>
</reference>
<sequence length="61" mass="6693">MNTKQPFQETLRTLSAQEIEAVSGGLVSFDGDLNQFPKKFWPVINPGAINIKNIATKFAIG</sequence>
<dbReference type="STRING" id="702114.A1355_11900"/>
<dbReference type="Proteomes" id="UP000077628">
    <property type="component" value="Unassembled WGS sequence"/>
</dbReference>
<accession>A0A177NC06</accession>
<organism evidence="1 2">
    <name type="scientific">Methylomonas koyamae</name>
    <dbReference type="NCBI Taxonomy" id="702114"/>
    <lineage>
        <taxon>Bacteria</taxon>
        <taxon>Pseudomonadati</taxon>
        <taxon>Pseudomonadota</taxon>
        <taxon>Gammaproteobacteria</taxon>
        <taxon>Methylococcales</taxon>
        <taxon>Methylococcaceae</taxon>
        <taxon>Methylomonas</taxon>
    </lineage>
</organism>
<dbReference type="AlphaFoldDB" id="A0A177NC06"/>
<gene>
    <name evidence="1" type="ORF">A1355_11900</name>
</gene>
<keyword evidence="2" id="KW-1185">Reference proteome</keyword>